<dbReference type="AlphaFoldDB" id="A0A3E2XLV3"/>
<dbReference type="GO" id="GO:0016787">
    <property type="term" value="F:hydrolase activity"/>
    <property type="evidence" value="ECO:0007669"/>
    <property type="project" value="UniProtKB-KW"/>
</dbReference>
<dbReference type="RefSeq" id="WP_015513909.1">
    <property type="nucleotide sequence ID" value="NZ_JAQCWV010000007.1"/>
</dbReference>
<gene>
    <name evidence="3" type="ORF">DW747_10035</name>
</gene>
<dbReference type="InterPro" id="IPR032465">
    <property type="entry name" value="ACMSD"/>
</dbReference>
<keyword evidence="3" id="KW-0378">Hydrolase</keyword>
<dbReference type="InterPro" id="IPR006680">
    <property type="entry name" value="Amidohydro-rel"/>
</dbReference>
<evidence type="ECO:0000313" key="4">
    <source>
        <dbReference type="Proteomes" id="UP000261231"/>
    </source>
</evidence>
<dbReference type="GO" id="GO:0016831">
    <property type="term" value="F:carboxy-lyase activity"/>
    <property type="evidence" value="ECO:0007669"/>
    <property type="project" value="InterPro"/>
</dbReference>
<keyword evidence="4" id="KW-1185">Reference proteome</keyword>
<dbReference type="GO" id="GO:0019748">
    <property type="term" value="P:secondary metabolic process"/>
    <property type="evidence" value="ECO:0007669"/>
    <property type="project" value="TreeGrafter"/>
</dbReference>
<feature type="domain" description="Amidohydrolase-related" evidence="2">
    <location>
        <begin position="4"/>
        <end position="330"/>
    </location>
</feature>
<name>A0A3E2XLV3_9FIRM</name>
<dbReference type="OrthoDB" id="9777673at2"/>
<dbReference type="SUPFAM" id="SSF51556">
    <property type="entry name" value="Metallo-dependent hydrolases"/>
    <property type="match status" value="1"/>
</dbReference>
<dbReference type="PANTHER" id="PTHR21240:SF30">
    <property type="entry name" value="AMIDOHYDROLASE-RELATED DOMAIN-CONTAINING PROTEIN-RELATED"/>
    <property type="match status" value="1"/>
</dbReference>
<dbReference type="EMBL" id="QVFD01000009">
    <property type="protein sequence ID" value="RGC46229.1"/>
    <property type="molecule type" value="Genomic_DNA"/>
</dbReference>
<dbReference type="Pfam" id="PF04909">
    <property type="entry name" value="Amidohydro_2"/>
    <property type="match status" value="1"/>
</dbReference>
<accession>A0A3E2XLV3</accession>
<organism evidence="3 4">
    <name type="scientific">Coprococcus catus</name>
    <dbReference type="NCBI Taxonomy" id="116085"/>
    <lineage>
        <taxon>Bacteria</taxon>
        <taxon>Bacillati</taxon>
        <taxon>Bacillota</taxon>
        <taxon>Clostridia</taxon>
        <taxon>Lachnospirales</taxon>
        <taxon>Lachnospiraceae</taxon>
        <taxon>Coprococcus</taxon>
    </lineage>
</organism>
<dbReference type="Proteomes" id="UP000261231">
    <property type="component" value="Unassembled WGS sequence"/>
</dbReference>
<protein>
    <submittedName>
        <fullName evidence="3">Amidohydrolase</fullName>
    </submittedName>
</protein>
<dbReference type="PANTHER" id="PTHR21240">
    <property type="entry name" value="2-AMINO-3-CARBOXYLMUCONATE-6-SEMIALDEHYDE DECARBOXYLASE"/>
    <property type="match status" value="1"/>
</dbReference>
<comment type="caution">
    <text evidence="3">The sequence shown here is derived from an EMBL/GenBank/DDBJ whole genome shotgun (WGS) entry which is preliminary data.</text>
</comment>
<sequence length="330" mass="37044">MKKIDFEAHYYTQDFFDAIADREGIPSFRTSDQSMYHGGDGRIGIRPIIPKLLELGEKRIKDMDAAGVDTAILSASLGVEQLPAEMGIKETEKINDALGSAIAQYSDRFKGYAVLNVKNIQSAVRELERCRKKYGFVGWNAFSNYGSQNLDDPDMYVLFETVVNLGMFVYIHPTVPVADCFKGWGPALATSGLGFAEDTAVALTRLILSGIFDRLPELKIVIGHSGEAFPFLIQRLDDAYLRSKWTNLAKNKKMPSEYFGTNIWMTTSGNFSVPAFQCAYDTFGSERIMFGTDYPMEDMIRSVEFVDKLPISIVDAEKVYYKNAEKYFGL</sequence>
<keyword evidence="1" id="KW-0456">Lyase</keyword>
<evidence type="ECO:0000313" key="3">
    <source>
        <dbReference type="EMBL" id="RGC46229.1"/>
    </source>
</evidence>
<reference evidence="3 4" key="1">
    <citation type="submission" date="2018-08" db="EMBL/GenBank/DDBJ databases">
        <title>A genome reference for cultivated species of the human gut microbiota.</title>
        <authorList>
            <person name="Zou Y."/>
            <person name="Xue W."/>
            <person name="Luo G."/>
        </authorList>
    </citation>
    <scope>NUCLEOTIDE SEQUENCE [LARGE SCALE GENOMIC DNA]</scope>
    <source>
        <strain evidence="3 4">AM28-39</strain>
    </source>
</reference>
<dbReference type="InterPro" id="IPR032466">
    <property type="entry name" value="Metal_Hydrolase"/>
</dbReference>
<dbReference type="GO" id="GO:0005829">
    <property type="term" value="C:cytosol"/>
    <property type="evidence" value="ECO:0007669"/>
    <property type="project" value="TreeGrafter"/>
</dbReference>
<evidence type="ECO:0000259" key="2">
    <source>
        <dbReference type="Pfam" id="PF04909"/>
    </source>
</evidence>
<dbReference type="Gene3D" id="3.20.20.140">
    <property type="entry name" value="Metal-dependent hydrolases"/>
    <property type="match status" value="1"/>
</dbReference>
<proteinExistence type="predicted"/>
<evidence type="ECO:0000256" key="1">
    <source>
        <dbReference type="ARBA" id="ARBA00023239"/>
    </source>
</evidence>